<reference evidence="3" key="2">
    <citation type="submission" date="2002-11" db="EMBL/GenBank/DDBJ databases">
        <title>Oryza sativa nipponbare(GA3) genomic DNA, chromosome 9, BAC clone:B1106C08.</title>
        <authorList>
            <person name="Sasaki T."/>
            <person name="Matsumoto T."/>
            <person name="Katayose Y."/>
        </authorList>
    </citation>
    <scope>NUCLEOTIDE SEQUENCE</scope>
</reference>
<reference evidence="2" key="1">
    <citation type="submission" date="2002-07" db="EMBL/GenBank/DDBJ databases">
        <title>Oryza sativa nipponbare(GA3) genomic DNA, chromosome 9, PAC clone:P0006E02.</title>
        <authorList>
            <person name="Sasaki T."/>
            <person name="Matsumoto T."/>
            <person name="Hattori M."/>
            <person name="Sakaki Y."/>
            <person name="Katayose Y."/>
        </authorList>
    </citation>
    <scope>NUCLEOTIDE SEQUENCE</scope>
</reference>
<organism evidence="3 4">
    <name type="scientific">Oryza sativa subsp. japonica</name>
    <name type="common">Rice</name>
    <dbReference type="NCBI Taxonomy" id="39947"/>
    <lineage>
        <taxon>Eukaryota</taxon>
        <taxon>Viridiplantae</taxon>
        <taxon>Streptophyta</taxon>
        <taxon>Embryophyta</taxon>
        <taxon>Tracheophyta</taxon>
        <taxon>Spermatophyta</taxon>
        <taxon>Magnoliopsida</taxon>
        <taxon>Liliopsida</taxon>
        <taxon>Poales</taxon>
        <taxon>Poaceae</taxon>
        <taxon>BOP clade</taxon>
        <taxon>Oryzoideae</taxon>
        <taxon>Oryzeae</taxon>
        <taxon>Oryzinae</taxon>
        <taxon>Oryza</taxon>
        <taxon>Oryza sativa</taxon>
    </lineage>
</organism>
<feature type="region of interest" description="Disordered" evidence="1">
    <location>
        <begin position="55"/>
        <end position="75"/>
    </location>
</feature>
<evidence type="ECO:0000313" key="3">
    <source>
        <dbReference type="EMBL" id="BAD22497.1"/>
    </source>
</evidence>
<reference evidence="4" key="3">
    <citation type="journal article" date="2005" name="Nature">
        <title>The map-based sequence of the rice genome.</title>
        <authorList>
            <consortium name="International rice genome sequencing project (IRGSP)"/>
            <person name="Matsumoto T."/>
            <person name="Wu J."/>
            <person name="Kanamori H."/>
            <person name="Katayose Y."/>
            <person name="Fujisawa M."/>
            <person name="Namiki N."/>
            <person name="Mizuno H."/>
            <person name="Yamamoto K."/>
            <person name="Antonio B.A."/>
            <person name="Baba T."/>
            <person name="Sakata K."/>
            <person name="Nagamura Y."/>
            <person name="Aoki H."/>
            <person name="Arikawa K."/>
            <person name="Arita K."/>
            <person name="Bito T."/>
            <person name="Chiden Y."/>
            <person name="Fujitsuka N."/>
            <person name="Fukunaka R."/>
            <person name="Hamada M."/>
            <person name="Harada C."/>
            <person name="Hayashi A."/>
            <person name="Hijishita S."/>
            <person name="Honda M."/>
            <person name="Hosokawa S."/>
            <person name="Ichikawa Y."/>
            <person name="Idonuma A."/>
            <person name="Iijima M."/>
            <person name="Ikeda M."/>
            <person name="Ikeno M."/>
            <person name="Ito K."/>
            <person name="Ito S."/>
            <person name="Ito T."/>
            <person name="Ito Y."/>
            <person name="Ito Y."/>
            <person name="Iwabuchi A."/>
            <person name="Kamiya K."/>
            <person name="Karasawa W."/>
            <person name="Kurita K."/>
            <person name="Katagiri S."/>
            <person name="Kikuta A."/>
            <person name="Kobayashi H."/>
            <person name="Kobayashi N."/>
            <person name="Machita K."/>
            <person name="Maehara T."/>
            <person name="Masukawa M."/>
            <person name="Mizubayashi T."/>
            <person name="Mukai Y."/>
            <person name="Nagasaki H."/>
            <person name="Nagata Y."/>
            <person name="Naito S."/>
            <person name="Nakashima M."/>
            <person name="Nakama Y."/>
            <person name="Nakamichi Y."/>
            <person name="Nakamura M."/>
            <person name="Meguro A."/>
            <person name="Negishi M."/>
            <person name="Ohta I."/>
            <person name="Ohta T."/>
            <person name="Okamoto M."/>
            <person name="Ono N."/>
            <person name="Saji S."/>
            <person name="Sakaguchi M."/>
            <person name="Sakai K."/>
            <person name="Shibata M."/>
            <person name="Shimokawa T."/>
            <person name="Song J."/>
            <person name="Takazaki Y."/>
            <person name="Terasawa K."/>
            <person name="Tsugane M."/>
            <person name="Tsuji K."/>
            <person name="Ueda S."/>
            <person name="Waki K."/>
            <person name="Yamagata H."/>
            <person name="Yamamoto M."/>
            <person name="Yamamoto S."/>
            <person name="Yamane H."/>
            <person name="Yoshiki S."/>
            <person name="Yoshihara R."/>
            <person name="Yukawa K."/>
            <person name="Zhong H."/>
            <person name="Yano M."/>
            <person name="Yuan Q."/>
            <person name="Ouyang S."/>
            <person name="Liu J."/>
            <person name="Jones K.M."/>
            <person name="Gansberger K."/>
            <person name="Moffat K."/>
            <person name="Hill J."/>
            <person name="Bera J."/>
            <person name="Fadrosh D."/>
            <person name="Jin S."/>
            <person name="Johri S."/>
            <person name="Kim M."/>
            <person name="Overton L."/>
            <person name="Reardon M."/>
            <person name="Tsitrin T."/>
            <person name="Vuong H."/>
            <person name="Weaver B."/>
            <person name="Ciecko A."/>
            <person name="Tallon L."/>
            <person name="Jackson J."/>
            <person name="Pai G."/>
            <person name="Aken S.V."/>
            <person name="Utterback T."/>
            <person name="Reidmuller S."/>
            <person name="Feldblyum T."/>
            <person name="Hsiao J."/>
            <person name="Zismann V."/>
            <person name="Iobst S."/>
            <person name="de Vazeille A.R."/>
            <person name="Buell C.R."/>
            <person name="Ying K."/>
            <person name="Li Y."/>
            <person name="Lu T."/>
            <person name="Huang Y."/>
            <person name="Zhao Q."/>
            <person name="Feng Q."/>
            <person name="Zhang L."/>
            <person name="Zhu J."/>
            <person name="Weng Q."/>
            <person name="Mu J."/>
            <person name="Lu Y."/>
            <person name="Fan D."/>
            <person name="Liu Y."/>
            <person name="Guan J."/>
            <person name="Zhang Y."/>
            <person name="Yu S."/>
            <person name="Liu X."/>
            <person name="Zhang Y."/>
            <person name="Hong G."/>
            <person name="Han B."/>
            <person name="Choisne N."/>
            <person name="Demange N."/>
            <person name="Orjeda G."/>
            <person name="Samain S."/>
            <person name="Cattolico L."/>
            <person name="Pelletier E."/>
            <person name="Couloux A."/>
            <person name="Segurens B."/>
            <person name="Wincker P."/>
            <person name="D'Hont A."/>
            <person name="Scarpelli C."/>
            <person name="Weissenbach J."/>
            <person name="Salanoubat M."/>
            <person name="Quetier F."/>
            <person name="Yu Y."/>
            <person name="Kim H.R."/>
            <person name="Rambo T."/>
            <person name="Currie J."/>
            <person name="Collura K."/>
            <person name="Luo M."/>
            <person name="Yang T."/>
            <person name="Ammiraju J.S.S."/>
            <person name="Engler F."/>
            <person name="Soderlund C."/>
            <person name="Wing R.A."/>
            <person name="Palmer L.E."/>
            <person name="de la Bastide M."/>
            <person name="Spiegel L."/>
            <person name="Nascimento L."/>
            <person name="Zutavern T."/>
            <person name="O'Shaughnessy A."/>
            <person name="Dike S."/>
            <person name="Dedhia N."/>
            <person name="Preston R."/>
            <person name="Balija V."/>
            <person name="McCombie W.R."/>
            <person name="Chow T."/>
            <person name="Chen H."/>
            <person name="Chung M."/>
            <person name="Chen C."/>
            <person name="Shaw J."/>
            <person name="Wu H."/>
            <person name="Hsiao K."/>
            <person name="Chao Y."/>
            <person name="Chu M."/>
            <person name="Cheng C."/>
            <person name="Hour A."/>
            <person name="Lee P."/>
            <person name="Lin S."/>
            <person name="Lin Y."/>
            <person name="Liou J."/>
            <person name="Liu S."/>
            <person name="Hsing Y."/>
            <person name="Raghuvanshi S."/>
            <person name="Mohanty A."/>
            <person name="Bharti A.K."/>
            <person name="Gaur A."/>
            <person name="Gupta V."/>
            <person name="Kumar D."/>
            <person name="Ravi V."/>
            <person name="Vij S."/>
            <person name="Kapur A."/>
            <person name="Khurana P."/>
            <person name="Khurana P."/>
            <person name="Khurana J.P."/>
            <person name="Tyagi A.K."/>
            <person name="Gaikwad K."/>
            <person name="Singh A."/>
            <person name="Dalal V."/>
            <person name="Srivastava S."/>
            <person name="Dixit A."/>
            <person name="Pal A.K."/>
            <person name="Ghazi I.A."/>
            <person name="Yadav M."/>
            <person name="Pandit A."/>
            <person name="Bhargava A."/>
            <person name="Sureshbabu K."/>
            <person name="Batra K."/>
            <person name="Sharma T.R."/>
            <person name="Mohapatra T."/>
            <person name="Singh N.K."/>
            <person name="Messing J."/>
            <person name="Nelson A.B."/>
            <person name="Fuks G."/>
            <person name="Kavchok S."/>
            <person name="Keizer G."/>
            <person name="Linton E."/>
            <person name="Llaca V."/>
            <person name="Song R."/>
            <person name="Tanyolac B."/>
            <person name="Young S."/>
            <person name="Ho-Il K."/>
            <person name="Hahn J.H."/>
            <person name="Sangsakoo G."/>
            <person name="Vanavichit A."/>
            <person name="de Mattos Luiz.A.T."/>
            <person name="Zimmer P.D."/>
            <person name="Malone G."/>
            <person name="Dellagostin O."/>
            <person name="de Oliveira A.C."/>
            <person name="Bevan M."/>
            <person name="Bancroft I."/>
            <person name="Minx P."/>
            <person name="Cordum H."/>
            <person name="Wilson R."/>
            <person name="Cheng Z."/>
            <person name="Jin W."/>
            <person name="Jiang J."/>
            <person name="Leong S.A."/>
            <person name="Iwama H."/>
            <person name="Gojobori T."/>
            <person name="Itoh T."/>
            <person name="Niimura Y."/>
            <person name="Fujii Y."/>
            <person name="Habara T."/>
            <person name="Sakai H."/>
            <person name="Sato Y."/>
            <person name="Wilson G."/>
            <person name="Kumar K."/>
            <person name="McCouch S."/>
            <person name="Juretic N."/>
            <person name="Hoen D."/>
            <person name="Wright S."/>
            <person name="Bruskiewich R."/>
            <person name="Bureau T."/>
            <person name="Miyao A."/>
            <person name="Hirochika H."/>
            <person name="Nishikawa T."/>
            <person name="Kadowaki K."/>
            <person name="Sugiura M."/>
            <person name="Burr B."/>
            <person name="Sasaki T."/>
        </authorList>
    </citation>
    <scope>NUCLEOTIDE SEQUENCE [LARGE SCALE GENOMIC DNA]</scope>
    <source>
        <strain evidence="4">cv. Nipponbare</strain>
    </source>
</reference>
<proteinExistence type="predicted"/>
<dbReference type="AlphaFoldDB" id="Q6K291"/>
<sequence length="212" mass="22117">MTAGGGRSLGGPRERGWLPPCACGPSGSLHSSPLLPYDLVRLCLRLHPSRRCHHHLLEAPPPGGAPRPSPSEVNEDVEATLSLNVRAVAMAQLGGDRGRRGWVERRLKRRGSGGIGSSGRGGGSNMAFHGGAGVGAGWAADRGIDLERRRHVGGGRPSWSGGRLRVDERRPASVPPPSSSGLRAVARAVTALSGCAARAAWVDALLPQPARR</sequence>
<dbReference type="Proteomes" id="UP000000763">
    <property type="component" value="Chromosome 9"/>
</dbReference>
<feature type="compositionally biased region" description="Pro residues" evidence="1">
    <location>
        <begin position="59"/>
        <end position="69"/>
    </location>
</feature>
<dbReference type="EMBL" id="AP005582">
    <property type="protein sequence ID" value="BAD22290.1"/>
    <property type="molecule type" value="Genomic_DNA"/>
</dbReference>
<name>Q6K291_ORYSJ</name>
<evidence type="ECO:0000313" key="2">
    <source>
        <dbReference type="EMBL" id="BAD22290.1"/>
    </source>
</evidence>
<evidence type="ECO:0000256" key="1">
    <source>
        <dbReference type="SAM" id="MobiDB-lite"/>
    </source>
</evidence>
<reference evidence="4" key="4">
    <citation type="journal article" date="2008" name="Nucleic Acids Res.">
        <title>The rice annotation project database (RAP-DB): 2008 update.</title>
        <authorList>
            <consortium name="The rice annotation project (RAP)"/>
        </authorList>
    </citation>
    <scope>GENOME REANNOTATION</scope>
    <source>
        <strain evidence="4">cv. Nipponbare</strain>
    </source>
</reference>
<feature type="region of interest" description="Disordered" evidence="1">
    <location>
        <begin position="150"/>
        <end position="181"/>
    </location>
</feature>
<dbReference type="EMBL" id="AP005922">
    <property type="protein sequence ID" value="BAD22497.1"/>
    <property type="molecule type" value="Genomic_DNA"/>
</dbReference>
<protein>
    <submittedName>
        <fullName evidence="3">Uncharacterized protein</fullName>
    </submittedName>
</protein>
<evidence type="ECO:0000313" key="4">
    <source>
        <dbReference type="Proteomes" id="UP000000763"/>
    </source>
</evidence>
<gene>
    <name evidence="3" type="ORF">B1106C08.1</name>
    <name evidence="2" type="ORF">P0006E02.25</name>
</gene>
<accession>Q6K291</accession>